<dbReference type="InParanoid" id="A0A194RKF6"/>
<dbReference type="SUPFAM" id="SSF55681">
    <property type="entry name" value="Class II aaRS and biotin synthetases"/>
    <property type="match status" value="1"/>
</dbReference>
<dbReference type="InterPro" id="IPR049437">
    <property type="entry name" value="tRNA-synt_1c_C2"/>
</dbReference>
<dbReference type="InterPro" id="IPR004046">
    <property type="entry name" value="GST_C"/>
</dbReference>
<evidence type="ECO:0000256" key="5">
    <source>
        <dbReference type="ARBA" id="ARBA00022884"/>
    </source>
</evidence>
<dbReference type="FunFam" id="1.10.287.10:FF:000006">
    <property type="entry name" value="Bifunctional glutamate/proline--tRNA ligase"/>
    <property type="match status" value="4"/>
</dbReference>
<dbReference type="FunFam" id="1.10.1160.10:FF:000001">
    <property type="entry name" value="Glutamine--tRNA ligase"/>
    <property type="match status" value="1"/>
</dbReference>
<evidence type="ECO:0000313" key="12">
    <source>
        <dbReference type="Proteomes" id="UP000053240"/>
    </source>
</evidence>
<feature type="compositionally biased region" description="Basic and acidic residues" evidence="8">
    <location>
        <begin position="957"/>
        <end position="997"/>
    </location>
</feature>
<dbReference type="InterPro" id="IPR020058">
    <property type="entry name" value="Glu/Gln-tRNA-synth_Ib_cat-dom"/>
</dbReference>
<dbReference type="Pfam" id="PF00587">
    <property type="entry name" value="tRNA-synt_2b"/>
    <property type="match status" value="1"/>
</dbReference>
<evidence type="ECO:0000256" key="8">
    <source>
        <dbReference type="SAM" id="MobiDB-lite"/>
    </source>
</evidence>
<dbReference type="InterPro" id="IPR004499">
    <property type="entry name" value="Pro-tRNA-ligase_IIa_arc-type"/>
</dbReference>
<dbReference type="InterPro" id="IPR001412">
    <property type="entry name" value="aa-tRNA-synth_I_CS"/>
</dbReference>
<feature type="domain" description="WHEP-TRS" evidence="10">
    <location>
        <begin position="900"/>
        <end position="956"/>
    </location>
</feature>
<dbReference type="InterPro" id="IPR011035">
    <property type="entry name" value="Ribosomal_bL25/Gln-tRNA_synth"/>
</dbReference>
<dbReference type="PANTHER" id="PTHR43382">
    <property type="entry name" value="PROLYL-TRNA SYNTHETASE"/>
    <property type="match status" value="1"/>
</dbReference>
<gene>
    <name evidence="11" type="ORF">RR48_11870</name>
</gene>
<keyword evidence="12" id="KW-1185">Reference proteome</keyword>
<feature type="domain" description="WHEP-TRS" evidence="10">
    <location>
        <begin position="751"/>
        <end position="807"/>
    </location>
</feature>
<dbReference type="Pfam" id="PF14497">
    <property type="entry name" value="GST_C_3"/>
    <property type="match status" value="1"/>
</dbReference>
<dbReference type="InterPro" id="IPR014729">
    <property type="entry name" value="Rossmann-like_a/b/a_fold"/>
</dbReference>
<dbReference type="PROSITE" id="PS51185">
    <property type="entry name" value="WHEP_TRS_2"/>
    <property type="match status" value="5"/>
</dbReference>
<dbReference type="InterPro" id="IPR000738">
    <property type="entry name" value="WHEP-TRS_dom"/>
</dbReference>
<dbReference type="PRINTS" id="PR00987">
    <property type="entry name" value="TRNASYNTHGLU"/>
</dbReference>
<dbReference type="FunCoup" id="A0A194RKF6">
    <property type="interactions" value="1253"/>
</dbReference>
<protein>
    <submittedName>
        <fullName evidence="11">Bifunctional aminoacyl-tRNA synthetase</fullName>
    </submittedName>
</protein>
<dbReference type="Pfam" id="PF20974">
    <property type="entry name" value="tRNA-synt_1c_C2"/>
    <property type="match status" value="1"/>
</dbReference>
<dbReference type="Gene3D" id="1.10.1160.10">
    <property type="entry name" value="Glutamyl-trna Synthetase, Domain 2"/>
    <property type="match status" value="1"/>
</dbReference>
<dbReference type="InterPro" id="IPR002314">
    <property type="entry name" value="aa-tRNA-synt_IIb"/>
</dbReference>
<dbReference type="GO" id="GO:0005524">
    <property type="term" value="F:ATP binding"/>
    <property type="evidence" value="ECO:0007669"/>
    <property type="project" value="UniProtKB-KW"/>
</dbReference>
<feature type="domain" description="WHEP-TRS" evidence="10">
    <location>
        <begin position="821"/>
        <end position="877"/>
    </location>
</feature>
<dbReference type="PROSITE" id="PS50862">
    <property type="entry name" value="AA_TRNA_LIGASE_II"/>
    <property type="match status" value="1"/>
</dbReference>
<dbReference type="SUPFAM" id="SSF50715">
    <property type="entry name" value="Ribosomal protein L25-like"/>
    <property type="match status" value="1"/>
</dbReference>
<dbReference type="EMBL" id="KQ460045">
    <property type="protein sequence ID" value="KPJ18022.1"/>
    <property type="molecule type" value="Genomic_DNA"/>
</dbReference>
<feature type="domain" description="WHEP-TRS" evidence="10">
    <location>
        <begin position="621"/>
        <end position="677"/>
    </location>
</feature>
<dbReference type="InterPro" id="IPR036282">
    <property type="entry name" value="Glutathione-S-Trfase_C_sf"/>
</dbReference>
<dbReference type="SUPFAM" id="SSF47616">
    <property type="entry name" value="GST C-terminal domain-like"/>
    <property type="match status" value="1"/>
</dbReference>
<reference evidence="11 12" key="1">
    <citation type="journal article" date="2015" name="Nat. Commun.">
        <title>Outbred genome sequencing and CRISPR/Cas9 gene editing in butterflies.</title>
        <authorList>
            <person name="Li X."/>
            <person name="Fan D."/>
            <person name="Zhang W."/>
            <person name="Liu G."/>
            <person name="Zhang L."/>
            <person name="Zhao L."/>
            <person name="Fang X."/>
            <person name="Chen L."/>
            <person name="Dong Y."/>
            <person name="Chen Y."/>
            <person name="Ding Y."/>
            <person name="Zhao R."/>
            <person name="Feng M."/>
            <person name="Zhu Y."/>
            <person name="Feng Y."/>
            <person name="Jiang X."/>
            <person name="Zhu D."/>
            <person name="Xiang H."/>
            <person name="Feng X."/>
            <person name="Li S."/>
            <person name="Wang J."/>
            <person name="Zhang G."/>
            <person name="Kronforst M.R."/>
            <person name="Wang W."/>
        </authorList>
    </citation>
    <scope>NUCLEOTIDE SEQUENCE [LARGE SCALE GENOMIC DNA]</scope>
    <source>
        <strain evidence="11">Ya'a_city_454_Pm</strain>
        <tissue evidence="11">Whole body</tissue>
    </source>
</reference>
<dbReference type="PANTHER" id="PTHR43382:SF2">
    <property type="entry name" value="BIFUNCTIONAL GLUTAMATE_PROLINE--TRNA LIGASE"/>
    <property type="match status" value="1"/>
</dbReference>
<dbReference type="InterPro" id="IPR033721">
    <property type="entry name" value="ProRS_core_arch_euk"/>
</dbReference>
<dbReference type="GO" id="GO:0005737">
    <property type="term" value="C:cytoplasm"/>
    <property type="evidence" value="ECO:0007669"/>
    <property type="project" value="InterPro"/>
</dbReference>
<dbReference type="GO" id="GO:0017101">
    <property type="term" value="C:aminoacyl-tRNA synthetase multienzyme complex"/>
    <property type="evidence" value="ECO:0007669"/>
    <property type="project" value="TreeGrafter"/>
</dbReference>
<dbReference type="InterPro" id="IPR006195">
    <property type="entry name" value="aa-tRNA-synth_II"/>
</dbReference>
<evidence type="ECO:0000313" key="11">
    <source>
        <dbReference type="EMBL" id="KPJ18022.1"/>
    </source>
</evidence>
<keyword evidence="1" id="KW-0597">Phosphoprotein</keyword>
<proteinExistence type="predicted"/>
<keyword evidence="6" id="KW-0648">Protein biosynthesis</keyword>
<dbReference type="GO" id="GO:0006433">
    <property type="term" value="P:prolyl-tRNA aminoacylation"/>
    <property type="evidence" value="ECO:0007669"/>
    <property type="project" value="InterPro"/>
</dbReference>
<dbReference type="CDD" id="cd00936">
    <property type="entry name" value="WEPRS_RNA"/>
    <property type="match status" value="5"/>
</dbReference>
<evidence type="ECO:0000256" key="4">
    <source>
        <dbReference type="ARBA" id="ARBA00022840"/>
    </source>
</evidence>
<organism evidence="11 12">
    <name type="scientific">Papilio machaon</name>
    <name type="common">Old World swallowtail butterfly</name>
    <dbReference type="NCBI Taxonomy" id="76193"/>
    <lineage>
        <taxon>Eukaryota</taxon>
        <taxon>Metazoa</taxon>
        <taxon>Ecdysozoa</taxon>
        <taxon>Arthropoda</taxon>
        <taxon>Hexapoda</taxon>
        <taxon>Insecta</taxon>
        <taxon>Pterygota</taxon>
        <taxon>Neoptera</taxon>
        <taxon>Endopterygota</taxon>
        <taxon>Lepidoptera</taxon>
        <taxon>Glossata</taxon>
        <taxon>Ditrysia</taxon>
        <taxon>Papilionoidea</taxon>
        <taxon>Papilionidae</taxon>
        <taxon>Papilioninae</taxon>
        <taxon>Papilio</taxon>
    </lineage>
</organism>
<dbReference type="GO" id="GO:0004827">
    <property type="term" value="F:proline-tRNA ligase activity"/>
    <property type="evidence" value="ECO:0007669"/>
    <property type="project" value="InterPro"/>
</dbReference>
<keyword evidence="7 11" id="KW-0030">Aminoacyl-tRNA synthetase</keyword>
<dbReference type="Pfam" id="PF00458">
    <property type="entry name" value="WHEP-TRS"/>
    <property type="match status" value="5"/>
</dbReference>
<accession>A0A194RKF6</accession>
<keyword evidence="5" id="KW-0694">RNA-binding</keyword>
<dbReference type="Gene3D" id="3.40.50.620">
    <property type="entry name" value="HUPs"/>
    <property type="match status" value="1"/>
</dbReference>
<dbReference type="SUPFAM" id="SSF47060">
    <property type="entry name" value="S15/NS1 RNA-binding domain"/>
    <property type="match status" value="5"/>
</dbReference>
<dbReference type="Gene3D" id="3.30.930.10">
    <property type="entry name" value="Bira Bifunctional Protein, Domain 2"/>
    <property type="match status" value="1"/>
</dbReference>
<feature type="domain" description="WHEP-TRS" evidence="10">
    <location>
        <begin position="686"/>
        <end position="742"/>
    </location>
</feature>
<dbReference type="PROSITE" id="PS00762">
    <property type="entry name" value="WHEP_TRS_1"/>
    <property type="match status" value="4"/>
</dbReference>
<dbReference type="Proteomes" id="UP000053240">
    <property type="component" value="Unassembled WGS sequence"/>
</dbReference>
<evidence type="ECO:0000256" key="3">
    <source>
        <dbReference type="ARBA" id="ARBA00022741"/>
    </source>
</evidence>
<dbReference type="InterPro" id="IPR000924">
    <property type="entry name" value="Glu/Gln-tRNA-synth"/>
</dbReference>
<keyword evidence="2" id="KW-0436">Ligase</keyword>
<evidence type="ECO:0000256" key="2">
    <source>
        <dbReference type="ARBA" id="ARBA00022598"/>
    </source>
</evidence>
<evidence type="ECO:0000256" key="7">
    <source>
        <dbReference type="ARBA" id="ARBA00023146"/>
    </source>
</evidence>
<dbReference type="Pfam" id="PF03950">
    <property type="entry name" value="tRNA-synt_1c_C"/>
    <property type="match status" value="1"/>
</dbReference>
<dbReference type="InterPro" id="IPR020059">
    <property type="entry name" value="Glu/Gln-tRNA-synth_Ib_codon-bd"/>
</dbReference>
<evidence type="ECO:0000259" key="9">
    <source>
        <dbReference type="PROSITE" id="PS50862"/>
    </source>
</evidence>
<dbReference type="CDD" id="cd00778">
    <property type="entry name" value="ProRS_core_arch_euk"/>
    <property type="match status" value="1"/>
</dbReference>
<sequence>MKISCNKTNPPLGGLMAAELYRSSVKGLEIVWGSESHILLPNSSKPVPYGTSNDLIRILENTFNKSAGPLQKVTMNHWLSFSLVLNEDISQSVQYLDKILGPLTYLVGESLSVSDLAVFSVLNFSSKFKDVSGKISPTNVLRWMKLIQAQEPVVKVLKQIPDDVLENLSKSPRRSPAANKEAGGRAAEGKFIELPHAEMGKVVVRFPPEASGYLHIGHAKAALLNQYYQQAFEGKLIMRFDDTNPAKENADFEKVILEDVEMLEIKPDMFTHTSQYFDMMMNFCEKLIKENKAFVDDTPAEQMKNERDQKVESKNRNNYFNRSFRLSMTNTVLSKRKLTWFVEQGLVDGWDDPRMPTVRGVLRRGMTVEGLRQFIRAQGSSRSVVFMEWDKIWAINKKVIDPIAPRYTALEANPVPVNLKGVTGRTALTVPLHPKNSDIGTKTVWVTPRLLIDQVDAASLKQGENATFINYGNVMIDKIHKGEDGKVTSIDATPNLENKDFKKTLKLTWIADDVQSSTVETYCVFFDHIISKPLLGKDEDFKQYIGHQTRWEMLMLGEPELSKVRVGDIIQLQRRGFFRVDVAPGSVSFHTGRSVPLVLFPKPVQATSVKQAATKADAAGDASKLNEEITKQGELVRSLKAAKTDKAQVDQAVKVLLDLKAKYKTATGQDWKPGTTPVQAAPASGDASSLCEQISQQGDLVRSLKTAKADKQKVDEAVKVLLQLKAKYKAATGQEWKPGTAAPVSTSPDSKVTALNQEIAQQGDVVRSLKASKADKAKVDEAVKLLLDLKSKYKLATGEDWKPAAQIKQSPTPAPAQTNSQADSLLAAITAQGDKIRTLKAAKSEKTVIDVEVKNLLNLKAQYKAITGKDWTPSAATPAQDIKKIDNKKQTTAANGDMEKAAILSAEITRQGDRVRELKTNKADKATIDAEVKKLLELKAQYQTETGSAYVAPTQPREVKSKEKKDKPKEEKKDKPKEVKKEPKVKEPSPKPTKEESSSGVKKITRLGLEASKETDLPEWYSQSPKPTKEESSSGVKKITRLGLEASKETDLPEWYSQVITKSEMIDYYDISGCYILRPWSYSIWEHIRNYLSKELKKLGVKDGYFPIFVSKSALEREKAHIADFAPEVAWVTHSGGSELAEHIAVRPTSETAMYPAYARWIQSHRDLPYRLNQWNNVVRWEFKQPQPFLRTREFLWQEGHTAFRTTEEADQEVLQILELYAYIYEELLAIPVIKGRKTEKEKFAGADYTTTVEAYVPASGRGIQGATSHHLGQNFSKMFEIVYDDPDTQEKKYVYQNSWGITTRTIGVMILVHGDDRGLVLPPRVADIQAICRTLWYYCI</sequence>
<evidence type="ECO:0000259" key="10">
    <source>
        <dbReference type="PROSITE" id="PS51185"/>
    </source>
</evidence>
<dbReference type="GO" id="GO:0003723">
    <property type="term" value="F:RNA binding"/>
    <property type="evidence" value="ECO:0007669"/>
    <property type="project" value="UniProtKB-KW"/>
</dbReference>
<dbReference type="InterPro" id="IPR045864">
    <property type="entry name" value="aa-tRNA-synth_II/BPL/LPL"/>
</dbReference>
<dbReference type="Pfam" id="PF00749">
    <property type="entry name" value="tRNA-synt_1c"/>
    <property type="match status" value="1"/>
</dbReference>
<dbReference type="SUPFAM" id="SSF52374">
    <property type="entry name" value="Nucleotidylyl transferase"/>
    <property type="match status" value="1"/>
</dbReference>
<dbReference type="Gene3D" id="1.20.1050.130">
    <property type="match status" value="1"/>
</dbReference>
<evidence type="ECO:0000256" key="1">
    <source>
        <dbReference type="ARBA" id="ARBA00022553"/>
    </source>
</evidence>
<name>A0A194RKF6_PAPMA</name>
<dbReference type="SMART" id="SM00991">
    <property type="entry name" value="WHEP-TRS"/>
    <property type="match status" value="5"/>
</dbReference>
<feature type="domain" description="Aminoacyl-transfer RNA synthetases class-II family profile" evidence="9">
    <location>
        <begin position="1082"/>
        <end position="1323"/>
    </location>
</feature>
<dbReference type="InterPro" id="IPR020061">
    <property type="entry name" value="Glu_tRNA_lig_a-bdl"/>
</dbReference>
<dbReference type="InterPro" id="IPR009068">
    <property type="entry name" value="uS15_NS1_RNA-bd_sf"/>
</dbReference>
<keyword evidence="4" id="KW-0067">ATP-binding</keyword>
<feature type="region of interest" description="Disordered" evidence="8">
    <location>
        <begin position="947"/>
        <end position="1037"/>
    </location>
</feature>
<dbReference type="Gene3D" id="1.10.287.10">
    <property type="entry name" value="S15/NS1, RNA-binding"/>
    <property type="match status" value="5"/>
</dbReference>
<dbReference type="STRING" id="76193.A0A194RKF6"/>
<evidence type="ECO:0000256" key="6">
    <source>
        <dbReference type="ARBA" id="ARBA00022917"/>
    </source>
</evidence>
<dbReference type="FunFam" id="3.30.930.10:FF:000007">
    <property type="entry name" value="Bifunctional glutamate/proline--tRNA ligase"/>
    <property type="match status" value="1"/>
</dbReference>
<keyword evidence="3" id="KW-0547">Nucleotide-binding</keyword>
<dbReference type="PROSITE" id="PS00178">
    <property type="entry name" value="AA_TRNA_LIGASE_I"/>
    <property type="match status" value="1"/>
</dbReference>